<proteinExistence type="predicted"/>
<dbReference type="PANTHER" id="PTHR36608:SF1">
    <property type="entry name" value="POLYPHENOL OXIDASE C, CHLOROPLASTIC-LIKE"/>
    <property type="match status" value="1"/>
</dbReference>
<gene>
    <name evidence="2" type="ORF">CURHAP_LOCUS5981</name>
</gene>
<feature type="domain" description="Polyphenol oxidase C-terminal" evidence="1">
    <location>
        <begin position="47"/>
        <end position="98"/>
    </location>
</feature>
<dbReference type="InterPro" id="IPR022740">
    <property type="entry name" value="Polyphenol_oxidase_C"/>
</dbReference>
<accession>A0A6J5TK45</accession>
<organism evidence="2 3">
    <name type="scientific">Prunus armeniaca</name>
    <name type="common">Apricot</name>
    <name type="synonym">Armeniaca vulgaris</name>
    <dbReference type="NCBI Taxonomy" id="36596"/>
    <lineage>
        <taxon>Eukaryota</taxon>
        <taxon>Viridiplantae</taxon>
        <taxon>Streptophyta</taxon>
        <taxon>Embryophyta</taxon>
        <taxon>Tracheophyta</taxon>
        <taxon>Spermatophyta</taxon>
        <taxon>Magnoliopsida</taxon>
        <taxon>eudicotyledons</taxon>
        <taxon>Gunneridae</taxon>
        <taxon>Pentapetalae</taxon>
        <taxon>rosids</taxon>
        <taxon>fabids</taxon>
        <taxon>Rosales</taxon>
        <taxon>Rosaceae</taxon>
        <taxon>Amygdaloideae</taxon>
        <taxon>Amygdaleae</taxon>
        <taxon>Prunus</taxon>
    </lineage>
</organism>
<protein>
    <recommendedName>
        <fullName evidence="1">Polyphenol oxidase C-terminal domain-containing protein</fullName>
    </recommendedName>
</protein>
<dbReference type="AlphaFoldDB" id="A0A6J5TK45"/>
<evidence type="ECO:0000313" key="3">
    <source>
        <dbReference type="Proteomes" id="UP000507222"/>
    </source>
</evidence>
<dbReference type="Pfam" id="PF12143">
    <property type="entry name" value="PPO1_KFDV"/>
    <property type="match status" value="1"/>
</dbReference>
<dbReference type="PANTHER" id="PTHR36608">
    <property type="entry name" value="POLYPHENOL OXIDASE C, CHLOROPLASTIC-LIKE"/>
    <property type="match status" value="1"/>
</dbReference>
<name>A0A6J5TK45_PRUAR</name>
<reference evidence="2 3" key="1">
    <citation type="submission" date="2020-05" db="EMBL/GenBank/DDBJ databases">
        <authorList>
            <person name="Campoy J."/>
            <person name="Schneeberger K."/>
            <person name="Spophaly S."/>
        </authorList>
    </citation>
    <scope>NUCLEOTIDE SEQUENCE [LARGE SCALE GENOMIC DNA]</scope>
    <source>
        <strain evidence="2">PruArmRojPasFocal</strain>
    </source>
</reference>
<evidence type="ECO:0000313" key="2">
    <source>
        <dbReference type="EMBL" id="CAB4264271.1"/>
    </source>
</evidence>
<dbReference type="EMBL" id="CAEKDK010000001">
    <property type="protein sequence ID" value="CAB4264271.1"/>
    <property type="molecule type" value="Genomic_DNA"/>
</dbReference>
<evidence type="ECO:0000259" key="1">
    <source>
        <dbReference type="Pfam" id="PF12143"/>
    </source>
</evidence>
<dbReference type="GO" id="GO:0004097">
    <property type="term" value="F:catechol oxidase activity"/>
    <property type="evidence" value="ECO:0007669"/>
    <property type="project" value="InterPro"/>
</dbReference>
<dbReference type="Proteomes" id="UP000507222">
    <property type="component" value="Unassembled WGS sequence"/>
</dbReference>
<sequence length="130" mass="14654">MISKPELLSIEESLFLDFLFLINNTSISTPQSLNPLKSFPQPNSTWYLNDDAESLAGKDKSEFAGSFIDLPHKEKTDIKTNLMLSITKLLEELDAETEGSGGEFGAESWERDNHHWWLQALSLLLPPFGK</sequence>